<name>A0A7Y4LX56_9BRAD</name>
<proteinExistence type="predicted"/>
<protein>
    <submittedName>
        <fullName evidence="1">Uncharacterized protein</fullName>
    </submittedName>
</protein>
<keyword evidence="2" id="KW-1185">Reference proteome</keyword>
<gene>
    <name evidence="1" type="ORF">HCN58_17535</name>
</gene>
<dbReference type="EMBL" id="JAAVLX010000005">
    <property type="protein sequence ID" value="NOJ41385.1"/>
    <property type="molecule type" value="Genomic_DNA"/>
</dbReference>
<dbReference type="RefSeq" id="WP_171580643.1">
    <property type="nucleotide sequence ID" value="NZ_JAAVLX010000005.1"/>
</dbReference>
<reference evidence="1 2" key="1">
    <citation type="submission" date="2020-03" db="EMBL/GenBank/DDBJ databases">
        <title>Bradyrhizobium diversity isolated from nodules of Indigofera sp.</title>
        <authorList>
            <person name="Klepa M."/>
            <person name="Helene L."/>
            <person name="Hungria M."/>
        </authorList>
    </citation>
    <scope>NUCLEOTIDE SEQUENCE [LARGE SCALE GENOMIC DNA]</scope>
    <source>
        <strain evidence="1 2">WSM 1791</strain>
    </source>
</reference>
<evidence type="ECO:0000313" key="1">
    <source>
        <dbReference type="EMBL" id="NOJ41385.1"/>
    </source>
</evidence>
<dbReference type="AlphaFoldDB" id="A0A7Y4LX56"/>
<comment type="caution">
    <text evidence="1">The sequence shown here is derived from an EMBL/GenBank/DDBJ whole genome shotgun (WGS) entry which is preliminary data.</text>
</comment>
<sequence length="166" mass="18455">MDFRRTSHCLAASSITPHAARSSSKAACFIAFMICGDIIVRNCLDITERTPRSFWRLSLFNHPAPVVIGFSAGTSHASRVANVIGGSDPMLTFFPDFQLTVDGRFVEELARRAVLVGCTSMVCGSPFKNADLEVKNDKDPRRNAALWQIARFHYSCERPARFGSRR</sequence>
<evidence type="ECO:0000313" key="2">
    <source>
        <dbReference type="Proteomes" id="UP000544122"/>
    </source>
</evidence>
<dbReference type="Proteomes" id="UP000544122">
    <property type="component" value="Unassembled WGS sequence"/>
</dbReference>
<organism evidence="1 2">
    <name type="scientific">Bradyrhizobium australiense</name>
    <dbReference type="NCBI Taxonomy" id="2721161"/>
    <lineage>
        <taxon>Bacteria</taxon>
        <taxon>Pseudomonadati</taxon>
        <taxon>Pseudomonadota</taxon>
        <taxon>Alphaproteobacteria</taxon>
        <taxon>Hyphomicrobiales</taxon>
        <taxon>Nitrobacteraceae</taxon>
        <taxon>Bradyrhizobium</taxon>
    </lineage>
</organism>
<accession>A0A7Y4LX56</accession>